<proteinExistence type="predicted"/>
<protein>
    <recommendedName>
        <fullName evidence="3">BrnT family toxin</fullName>
    </recommendedName>
</protein>
<evidence type="ECO:0000313" key="1">
    <source>
        <dbReference type="EMBL" id="OGG23878.1"/>
    </source>
</evidence>
<organism evidence="1 2">
    <name type="scientific">Candidatus Gottesmanbacteria bacterium RIFCSPLOWO2_01_FULL_43_11b</name>
    <dbReference type="NCBI Taxonomy" id="1798392"/>
    <lineage>
        <taxon>Bacteria</taxon>
        <taxon>Candidatus Gottesmaniibacteriota</taxon>
    </lineage>
</organism>
<sequence length="100" mass="11875">MDILPEPLVFEWDTGNFDKNERQHGVTNKEAEEIFVHKPLLLLQDTVHSKGEMRYQVMGETGATRLLFIVFTVRKRKVRIISARLMDKKERRMYEKAKKI</sequence>
<evidence type="ECO:0000313" key="2">
    <source>
        <dbReference type="Proteomes" id="UP000178759"/>
    </source>
</evidence>
<dbReference type="EMBL" id="MFJV01000001">
    <property type="protein sequence ID" value="OGG23878.1"/>
    <property type="molecule type" value="Genomic_DNA"/>
</dbReference>
<reference evidence="1 2" key="1">
    <citation type="journal article" date="2016" name="Nat. Commun.">
        <title>Thousands of microbial genomes shed light on interconnected biogeochemical processes in an aquifer system.</title>
        <authorList>
            <person name="Anantharaman K."/>
            <person name="Brown C.T."/>
            <person name="Hug L.A."/>
            <person name="Sharon I."/>
            <person name="Castelle C.J."/>
            <person name="Probst A.J."/>
            <person name="Thomas B.C."/>
            <person name="Singh A."/>
            <person name="Wilkins M.J."/>
            <person name="Karaoz U."/>
            <person name="Brodie E.L."/>
            <person name="Williams K.H."/>
            <person name="Hubbard S.S."/>
            <person name="Banfield J.F."/>
        </authorList>
    </citation>
    <scope>NUCLEOTIDE SEQUENCE [LARGE SCALE GENOMIC DNA]</scope>
</reference>
<comment type="caution">
    <text evidence="1">The sequence shown here is derived from an EMBL/GenBank/DDBJ whole genome shotgun (WGS) entry which is preliminary data.</text>
</comment>
<dbReference type="STRING" id="1798392.A3A79_01600"/>
<dbReference type="AlphaFoldDB" id="A0A1F6AGJ7"/>
<dbReference type="Gene3D" id="3.10.450.530">
    <property type="entry name" value="Ribonuclease toxin, BrnT, of type II toxin-antitoxin system"/>
    <property type="match status" value="1"/>
</dbReference>
<dbReference type="Proteomes" id="UP000178759">
    <property type="component" value="Unassembled WGS sequence"/>
</dbReference>
<evidence type="ECO:0008006" key="3">
    <source>
        <dbReference type="Google" id="ProtNLM"/>
    </source>
</evidence>
<gene>
    <name evidence="1" type="ORF">A3A79_01600</name>
</gene>
<dbReference type="InterPro" id="IPR038573">
    <property type="entry name" value="BrnT_sf"/>
</dbReference>
<dbReference type="Pfam" id="PF04365">
    <property type="entry name" value="BrnT_toxin"/>
    <property type="match status" value="1"/>
</dbReference>
<name>A0A1F6AGJ7_9BACT</name>
<accession>A0A1F6AGJ7</accession>
<dbReference type="InterPro" id="IPR007460">
    <property type="entry name" value="BrnT_toxin"/>
</dbReference>